<dbReference type="Pfam" id="PF02518">
    <property type="entry name" value="HATPase_c"/>
    <property type="match status" value="1"/>
</dbReference>
<sequence>MSIWIVPLAAIAYAALLFWVADAGDRPQIARFAERHKRVILGLALCVYCTSWTLYGAVGTATASGWQFLPIYLGPVILFTLFGGFVERILHTGKAQHSTSIADFLSARYGKSAWVAALVTLLALFGALPYMALQLKSVSQTLGALSPELVAALGEDQVVLAVAAVLAVFAMLFGTGRPELTGHNRGLVLAIALEAVVKFVALIAVAGFALLLLGEAPAGSVVRHAAQSFSPSQFDLRFVVLTFVSAIAVLCLPRQFHMLVVEAREDRLRGAARWLFPAYLVLICAAIVPVMLAGGLIGPADASPDMMLIALPLSFDAYWLAVLAFIGGLSAATGMVIVTGIALSNMITNDLIVPLLFRDQMRQRGTAEALGHALVNARRATIAGLFVFALFYLSAIEGEATLAGLGEIAFAGAAQLAPGLLLGLFWRKANRAGMIAGLCAGFALWLAYLALPVSGLALVPPLPGSDPLVPGILISLAANLALFVLFSLGWEPALIDRVQAVAFVDRGQPDLGYPRLATRTRVADFRVLLEQFVGTDRARQAVNTLRLTSGRPYADADAPDDALIDTSERMISAIIGSSSARALVQSTLEGDPVPIEQVVAMFVETSQRLQFGAELLQIAIENIDQGISVVDKEQRLVAWNRRYVEMFGYPSELVEVGRPIADLLRFNMRNLGVREEAIDNAVLKRLHHLGSGSRYNSERTLADGRILRIQGNPAPDGGYVTSYTDVTADRLAEQALEAKIRERTQQLTEANEALASATRSKTRFLAAASHDLVQPMNAARLFASALADDIAPERRNERALLGQIDRSIETADRLLRALLDISRLDGGKATVDPERFAIDLAFAEIANEFEIQAENKGLVLVTVPSGLWLDTDRGLFMSILQNLVTNAVRYSDSGRILIGAKRRGAMAEIVVIDQGMGIAREDQSAIFREFTRLGGSGTDRGDGGLGLGLAIVQRIAAMLGTKIHLRSEPGRGSCFSFRLPTVAAGAGEPAQRTALELPRTESGGHVLCIDNDAASLAALESLLMRWGYAVSTASHPADAAGALPPDLLVMDYHLDGGLTGDLAARQLYERWGGPVPTVLLTAEDSAATKAAAESIAAKRMIKPPSPPALRALISGLLTG</sequence>
<dbReference type="GO" id="GO:0005886">
    <property type="term" value="C:plasma membrane"/>
    <property type="evidence" value="ECO:0007669"/>
    <property type="project" value="TreeGrafter"/>
</dbReference>
<gene>
    <name evidence="16" type="ORF">H4O24_12570</name>
</gene>
<keyword evidence="8 16" id="KW-0418">Kinase</keyword>
<evidence type="ECO:0000256" key="4">
    <source>
        <dbReference type="ARBA" id="ARBA00012438"/>
    </source>
</evidence>
<comment type="catalytic activity">
    <reaction evidence="1">
        <text>ATP + protein L-histidine = ADP + protein N-phospho-L-histidine.</text>
        <dbReference type="EC" id="2.7.13.3"/>
    </reaction>
</comment>
<evidence type="ECO:0000313" key="16">
    <source>
        <dbReference type="EMBL" id="QNE04762.1"/>
    </source>
</evidence>
<dbReference type="InterPro" id="IPR036097">
    <property type="entry name" value="HisK_dim/P_sf"/>
</dbReference>
<dbReference type="PROSITE" id="PS50283">
    <property type="entry name" value="NA_SOLUT_SYMP_3"/>
    <property type="match status" value="1"/>
</dbReference>
<dbReference type="SUPFAM" id="SSF55785">
    <property type="entry name" value="PYP-like sensor domain (PAS domain)"/>
    <property type="match status" value="1"/>
</dbReference>
<feature type="transmembrane region" description="Helical" evidence="12">
    <location>
        <begin position="471"/>
        <end position="490"/>
    </location>
</feature>
<feature type="transmembrane region" description="Helical" evidence="12">
    <location>
        <begin position="158"/>
        <end position="175"/>
    </location>
</feature>
<reference evidence="16 17" key="1">
    <citation type="submission" date="2020-08" db="EMBL/GenBank/DDBJ databases">
        <authorList>
            <person name="Liu G."/>
            <person name="Sun C."/>
        </authorList>
    </citation>
    <scope>NUCLEOTIDE SEQUENCE [LARGE SCALE GENOMIC DNA]</scope>
    <source>
        <strain evidence="16 17">OT19</strain>
    </source>
</reference>
<dbReference type="SUPFAM" id="SSF52172">
    <property type="entry name" value="CheY-like"/>
    <property type="match status" value="1"/>
</dbReference>
<keyword evidence="10 12" id="KW-0472">Membrane</keyword>
<evidence type="ECO:0000259" key="13">
    <source>
        <dbReference type="PROSITE" id="PS50109"/>
    </source>
</evidence>
<dbReference type="SMART" id="SM00448">
    <property type="entry name" value="REC"/>
    <property type="match status" value="1"/>
</dbReference>
<dbReference type="InterPro" id="IPR005467">
    <property type="entry name" value="His_kinase_dom"/>
</dbReference>
<dbReference type="Proteomes" id="UP000515297">
    <property type="component" value="Chromosome"/>
</dbReference>
<evidence type="ECO:0000256" key="10">
    <source>
        <dbReference type="ARBA" id="ARBA00023136"/>
    </source>
</evidence>
<dbReference type="InterPro" id="IPR003661">
    <property type="entry name" value="HisK_dim/P_dom"/>
</dbReference>
<dbReference type="InterPro" id="IPR035965">
    <property type="entry name" value="PAS-like_dom_sf"/>
</dbReference>
<feature type="transmembrane region" description="Helical" evidence="12">
    <location>
        <begin position="380"/>
        <end position="396"/>
    </location>
</feature>
<organism evidence="16 17">
    <name type="scientific">Croceicoccus marinus</name>
    <dbReference type="NCBI Taxonomy" id="450378"/>
    <lineage>
        <taxon>Bacteria</taxon>
        <taxon>Pseudomonadati</taxon>
        <taxon>Pseudomonadota</taxon>
        <taxon>Alphaproteobacteria</taxon>
        <taxon>Sphingomonadales</taxon>
        <taxon>Erythrobacteraceae</taxon>
        <taxon>Croceicoccus</taxon>
    </lineage>
</organism>
<dbReference type="RefSeq" id="WP_185884008.1">
    <property type="nucleotide sequence ID" value="NZ_CP060052.1"/>
</dbReference>
<feature type="transmembrane region" description="Helical" evidence="12">
    <location>
        <begin position="70"/>
        <end position="91"/>
    </location>
</feature>
<comment type="subcellular location">
    <subcellularLocation>
        <location evidence="2">Membrane</location>
        <topology evidence="2">Multi-pass membrane protein</topology>
    </subcellularLocation>
</comment>
<feature type="transmembrane region" description="Helical" evidence="12">
    <location>
        <begin position="274"/>
        <end position="297"/>
    </location>
</feature>
<dbReference type="SMART" id="SM00091">
    <property type="entry name" value="PAS"/>
    <property type="match status" value="1"/>
</dbReference>
<dbReference type="CDD" id="cd00156">
    <property type="entry name" value="REC"/>
    <property type="match status" value="1"/>
</dbReference>
<feature type="transmembrane region" description="Helical" evidence="12">
    <location>
        <begin position="317"/>
        <end position="343"/>
    </location>
</feature>
<name>A0A7G6VSP7_9SPHN</name>
<dbReference type="SMART" id="SM00387">
    <property type="entry name" value="HATPase_c"/>
    <property type="match status" value="1"/>
</dbReference>
<dbReference type="PANTHER" id="PTHR43047">
    <property type="entry name" value="TWO-COMPONENT HISTIDINE PROTEIN KINASE"/>
    <property type="match status" value="1"/>
</dbReference>
<dbReference type="InterPro" id="IPR036890">
    <property type="entry name" value="HATPase_C_sf"/>
</dbReference>
<evidence type="ECO:0000256" key="5">
    <source>
        <dbReference type="ARBA" id="ARBA00022553"/>
    </source>
</evidence>
<keyword evidence="9 12" id="KW-1133">Transmembrane helix</keyword>
<dbReference type="Gene3D" id="1.20.1730.10">
    <property type="entry name" value="Sodium/glucose cotransporter"/>
    <property type="match status" value="1"/>
</dbReference>
<feature type="domain" description="Response regulatory" evidence="14">
    <location>
        <begin position="1005"/>
        <end position="1117"/>
    </location>
</feature>
<evidence type="ECO:0000259" key="14">
    <source>
        <dbReference type="PROSITE" id="PS50110"/>
    </source>
</evidence>
<protein>
    <recommendedName>
        <fullName evidence="4">histidine kinase</fullName>
        <ecNumber evidence="4">2.7.13.3</ecNumber>
    </recommendedName>
</protein>
<dbReference type="AlphaFoldDB" id="A0A7G6VSP7"/>
<dbReference type="PROSITE" id="PS50110">
    <property type="entry name" value="RESPONSE_REGULATORY"/>
    <property type="match status" value="1"/>
</dbReference>
<keyword evidence="5 11" id="KW-0597">Phosphoprotein</keyword>
<keyword evidence="6" id="KW-0808">Transferase</keyword>
<dbReference type="InterPro" id="IPR001734">
    <property type="entry name" value="Na/solute_symporter"/>
</dbReference>
<accession>A0A7G6VSP7</accession>
<evidence type="ECO:0000259" key="15">
    <source>
        <dbReference type="PROSITE" id="PS50112"/>
    </source>
</evidence>
<evidence type="ECO:0000256" key="1">
    <source>
        <dbReference type="ARBA" id="ARBA00000085"/>
    </source>
</evidence>
<dbReference type="InterPro" id="IPR000014">
    <property type="entry name" value="PAS"/>
</dbReference>
<dbReference type="EC" id="2.7.13.3" evidence="4"/>
<dbReference type="CDD" id="cd10322">
    <property type="entry name" value="SLC5sbd"/>
    <property type="match status" value="1"/>
</dbReference>
<dbReference type="PROSITE" id="PS50112">
    <property type="entry name" value="PAS"/>
    <property type="match status" value="1"/>
</dbReference>
<dbReference type="GO" id="GO:0009927">
    <property type="term" value="F:histidine phosphotransfer kinase activity"/>
    <property type="evidence" value="ECO:0007669"/>
    <property type="project" value="TreeGrafter"/>
</dbReference>
<proteinExistence type="inferred from homology"/>
<evidence type="ECO:0000256" key="11">
    <source>
        <dbReference type="PROSITE-ProRule" id="PRU00169"/>
    </source>
</evidence>
<feature type="modified residue" description="4-aspartylphosphate" evidence="11">
    <location>
        <position position="1051"/>
    </location>
</feature>
<dbReference type="PANTHER" id="PTHR43047:SF9">
    <property type="entry name" value="HISTIDINE KINASE"/>
    <property type="match status" value="1"/>
</dbReference>
<feature type="domain" description="Histidine kinase" evidence="13">
    <location>
        <begin position="767"/>
        <end position="983"/>
    </location>
</feature>
<dbReference type="Gene3D" id="3.30.450.20">
    <property type="entry name" value="PAS domain"/>
    <property type="match status" value="1"/>
</dbReference>
<evidence type="ECO:0000256" key="2">
    <source>
        <dbReference type="ARBA" id="ARBA00004141"/>
    </source>
</evidence>
<dbReference type="InterPro" id="IPR038377">
    <property type="entry name" value="Na/Glc_symporter_sf"/>
</dbReference>
<feature type="domain" description="PAS" evidence="15">
    <location>
        <begin position="612"/>
        <end position="652"/>
    </location>
</feature>
<dbReference type="Pfam" id="PF00512">
    <property type="entry name" value="HisKA"/>
    <property type="match status" value="1"/>
</dbReference>
<dbReference type="GO" id="GO:0000155">
    <property type="term" value="F:phosphorelay sensor kinase activity"/>
    <property type="evidence" value="ECO:0007669"/>
    <property type="project" value="InterPro"/>
</dbReference>
<dbReference type="PRINTS" id="PR00344">
    <property type="entry name" value="BCTRLSENSOR"/>
</dbReference>
<dbReference type="Pfam" id="PF12860">
    <property type="entry name" value="PAS_7"/>
    <property type="match status" value="1"/>
</dbReference>
<feature type="transmembrane region" description="Helical" evidence="12">
    <location>
        <begin position="408"/>
        <end position="426"/>
    </location>
</feature>
<feature type="transmembrane region" description="Helical" evidence="12">
    <location>
        <begin position="6"/>
        <end position="24"/>
    </location>
</feature>
<evidence type="ECO:0000256" key="9">
    <source>
        <dbReference type="ARBA" id="ARBA00022989"/>
    </source>
</evidence>
<dbReference type="Gene3D" id="3.30.565.10">
    <property type="entry name" value="Histidine kinase-like ATPase, C-terminal domain"/>
    <property type="match status" value="1"/>
</dbReference>
<dbReference type="EMBL" id="CP060052">
    <property type="protein sequence ID" value="QNE04762.1"/>
    <property type="molecule type" value="Genomic_DNA"/>
</dbReference>
<dbReference type="InterPro" id="IPR011006">
    <property type="entry name" value="CheY-like_superfamily"/>
</dbReference>
<dbReference type="SMART" id="SM00388">
    <property type="entry name" value="HisKA"/>
    <property type="match status" value="1"/>
</dbReference>
<evidence type="ECO:0000256" key="7">
    <source>
        <dbReference type="ARBA" id="ARBA00022692"/>
    </source>
</evidence>
<evidence type="ECO:0000256" key="12">
    <source>
        <dbReference type="SAM" id="Phobius"/>
    </source>
</evidence>
<dbReference type="InterPro" id="IPR004358">
    <property type="entry name" value="Sig_transdc_His_kin-like_C"/>
</dbReference>
<dbReference type="Pfam" id="PF00072">
    <property type="entry name" value="Response_reg"/>
    <property type="match status" value="1"/>
</dbReference>
<evidence type="ECO:0000256" key="3">
    <source>
        <dbReference type="ARBA" id="ARBA00006434"/>
    </source>
</evidence>
<evidence type="ECO:0000256" key="8">
    <source>
        <dbReference type="ARBA" id="ARBA00022777"/>
    </source>
</evidence>
<dbReference type="Gene3D" id="3.40.50.2300">
    <property type="match status" value="1"/>
</dbReference>
<feature type="transmembrane region" description="Helical" evidence="12">
    <location>
        <begin position="112"/>
        <end position="132"/>
    </location>
</feature>
<dbReference type="Gene3D" id="1.10.287.130">
    <property type="match status" value="1"/>
</dbReference>
<dbReference type="CDD" id="cd00082">
    <property type="entry name" value="HisKA"/>
    <property type="match status" value="1"/>
</dbReference>
<comment type="similarity">
    <text evidence="3">Belongs to the sodium:solute symporter (SSF) (TC 2.A.21) family.</text>
</comment>
<evidence type="ECO:0000256" key="6">
    <source>
        <dbReference type="ARBA" id="ARBA00022679"/>
    </source>
</evidence>
<dbReference type="GO" id="GO:0022857">
    <property type="term" value="F:transmembrane transporter activity"/>
    <property type="evidence" value="ECO:0007669"/>
    <property type="project" value="InterPro"/>
</dbReference>
<feature type="transmembrane region" description="Helical" evidence="12">
    <location>
        <begin position="234"/>
        <end position="253"/>
    </location>
</feature>
<dbReference type="SUPFAM" id="SSF55874">
    <property type="entry name" value="ATPase domain of HSP90 chaperone/DNA topoisomerase II/histidine kinase"/>
    <property type="match status" value="1"/>
</dbReference>
<feature type="transmembrane region" description="Helical" evidence="12">
    <location>
        <begin position="433"/>
        <end position="451"/>
    </location>
</feature>
<evidence type="ECO:0000313" key="17">
    <source>
        <dbReference type="Proteomes" id="UP000515297"/>
    </source>
</evidence>
<feature type="transmembrane region" description="Helical" evidence="12">
    <location>
        <begin position="39"/>
        <end position="58"/>
    </location>
</feature>
<dbReference type="InterPro" id="IPR001789">
    <property type="entry name" value="Sig_transdc_resp-reg_receiver"/>
</dbReference>
<feature type="transmembrane region" description="Helical" evidence="12">
    <location>
        <begin position="187"/>
        <end position="214"/>
    </location>
</feature>
<keyword evidence="7 12" id="KW-0812">Transmembrane</keyword>
<dbReference type="PROSITE" id="PS50109">
    <property type="entry name" value="HIS_KIN"/>
    <property type="match status" value="1"/>
</dbReference>
<dbReference type="SUPFAM" id="SSF47384">
    <property type="entry name" value="Homodimeric domain of signal transducing histidine kinase"/>
    <property type="match status" value="1"/>
</dbReference>
<dbReference type="CDD" id="cd00130">
    <property type="entry name" value="PAS"/>
    <property type="match status" value="1"/>
</dbReference>
<dbReference type="InterPro" id="IPR003594">
    <property type="entry name" value="HATPase_dom"/>
</dbReference>